<dbReference type="Proteomes" id="UP000190285">
    <property type="component" value="Unassembled WGS sequence"/>
</dbReference>
<keyword evidence="4" id="KW-0804">Transcription</keyword>
<keyword evidence="6" id="KW-1185">Reference proteome</keyword>
<reference evidence="5 6" key="1">
    <citation type="submission" date="2017-02" db="EMBL/GenBank/DDBJ databases">
        <authorList>
            <person name="Peterson S.W."/>
        </authorList>
    </citation>
    <scope>NUCLEOTIDE SEQUENCE [LARGE SCALE GENOMIC DNA]</scope>
    <source>
        <strain evidence="5 6">M1</strain>
    </source>
</reference>
<dbReference type="PIRSF" id="PIRSF019455">
    <property type="entry name" value="CopR_AtkY"/>
    <property type="match status" value="1"/>
</dbReference>
<keyword evidence="3" id="KW-0238">DNA-binding</keyword>
<protein>
    <submittedName>
        <fullName evidence="5">Predicted transcriptional regulator</fullName>
    </submittedName>
</protein>
<dbReference type="InterPro" id="IPR036390">
    <property type="entry name" value="WH_DNA-bd_sf"/>
</dbReference>
<evidence type="ECO:0000313" key="5">
    <source>
        <dbReference type="EMBL" id="SKC88222.1"/>
    </source>
</evidence>
<dbReference type="GO" id="GO:0045892">
    <property type="term" value="P:negative regulation of DNA-templated transcription"/>
    <property type="evidence" value="ECO:0007669"/>
    <property type="project" value="InterPro"/>
</dbReference>
<accession>A0A1T5MJ33</accession>
<evidence type="ECO:0000256" key="1">
    <source>
        <dbReference type="ARBA" id="ARBA00011046"/>
    </source>
</evidence>
<dbReference type="RefSeq" id="WP_079495369.1">
    <property type="nucleotide sequence ID" value="NZ_FUZT01000017.1"/>
</dbReference>
<dbReference type="STRING" id="36842.SAMN02194393_04830"/>
<comment type="similarity">
    <text evidence="1">Belongs to the BlaI transcriptional regulatory family.</text>
</comment>
<dbReference type="Gene3D" id="1.10.4040.10">
    <property type="entry name" value="Penicillinase repressor domain"/>
    <property type="match status" value="1"/>
</dbReference>
<dbReference type="Pfam" id="PF03965">
    <property type="entry name" value="Penicillinase_R"/>
    <property type="match status" value="1"/>
</dbReference>
<dbReference type="GO" id="GO:0003677">
    <property type="term" value="F:DNA binding"/>
    <property type="evidence" value="ECO:0007669"/>
    <property type="project" value="UniProtKB-KW"/>
</dbReference>
<sequence length="125" mass="14884">MTTLKKIPAAEFEIMKVIWKNTPPITTSMLMEQLGKEKKWRAQTLISLLSRLVEREFLSTEKNGKERTYFPLVSKEEYLKYETSNFMERFHENSFLSLVNTLYEGKKLSNKELEKLSEWIKKRGE</sequence>
<gene>
    <name evidence="5" type="ORF">SAMN02194393_04830</name>
</gene>
<dbReference type="AlphaFoldDB" id="A0A1T5MJ33"/>
<dbReference type="InterPro" id="IPR005650">
    <property type="entry name" value="BlaI_family"/>
</dbReference>
<name>A0A1T5MJ33_9FIRM</name>
<keyword evidence="2" id="KW-0805">Transcription regulation</keyword>
<evidence type="ECO:0000256" key="2">
    <source>
        <dbReference type="ARBA" id="ARBA00023015"/>
    </source>
</evidence>
<dbReference type="InterPro" id="IPR036388">
    <property type="entry name" value="WH-like_DNA-bd_sf"/>
</dbReference>
<dbReference type="EMBL" id="FUZT01000017">
    <property type="protein sequence ID" value="SKC88222.1"/>
    <property type="molecule type" value="Genomic_DNA"/>
</dbReference>
<dbReference type="Gene3D" id="1.10.10.10">
    <property type="entry name" value="Winged helix-like DNA-binding domain superfamily/Winged helix DNA-binding domain"/>
    <property type="match status" value="1"/>
</dbReference>
<organism evidence="5 6">
    <name type="scientific">Maledivibacter halophilus</name>
    <dbReference type="NCBI Taxonomy" id="36842"/>
    <lineage>
        <taxon>Bacteria</taxon>
        <taxon>Bacillati</taxon>
        <taxon>Bacillota</taxon>
        <taxon>Clostridia</taxon>
        <taxon>Peptostreptococcales</taxon>
        <taxon>Caminicellaceae</taxon>
        <taxon>Maledivibacter</taxon>
    </lineage>
</organism>
<dbReference type="OrthoDB" id="9795583at2"/>
<proteinExistence type="inferred from homology"/>
<evidence type="ECO:0000256" key="4">
    <source>
        <dbReference type="ARBA" id="ARBA00023163"/>
    </source>
</evidence>
<evidence type="ECO:0000313" key="6">
    <source>
        <dbReference type="Proteomes" id="UP000190285"/>
    </source>
</evidence>
<dbReference type="SUPFAM" id="SSF46785">
    <property type="entry name" value="Winged helix' DNA-binding domain"/>
    <property type="match status" value="1"/>
</dbReference>
<evidence type="ECO:0000256" key="3">
    <source>
        <dbReference type="ARBA" id="ARBA00023125"/>
    </source>
</evidence>